<dbReference type="AlphaFoldDB" id="A0A0B4FSX8"/>
<evidence type="ECO:0000259" key="3">
    <source>
        <dbReference type="PROSITE" id="PS50994"/>
    </source>
</evidence>
<dbReference type="EMBL" id="AZNF01000030">
    <property type="protein sequence ID" value="KID59339.1"/>
    <property type="molecule type" value="Genomic_DNA"/>
</dbReference>
<evidence type="ECO:0000256" key="1">
    <source>
        <dbReference type="ARBA" id="ARBA00022884"/>
    </source>
</evidence>
<dbReference type="InterPro" id="IPR012337">
    <property type="entry name" value="RNaseH-like_sf"/>
</dbReference>
<comment type="caution">
    <text evidence="4">The sequence shown here is derived from an EMBL/GenBank/DDBJ whole genome shotgun (WGS) entry which is preliminary data.</text>
</comment>
<dbReference type="VEuPathDB" id="FungiDB:MAN_10751"/>
<dbReference type="Proteomes" id="UP000031186">
    <property type="component" value="Unassembled WGS sequence"/>
</dbReference>
<dbReference type="GO" id="GO:0015074">
    <property type="term" value="P:DNA integration"/>
    <property type="evidence" value="ECO:0007669"/>
    <property type="project" value="InterPro"/>
</dbReference>
<dbReference type="SUPFAM" id="SSF53098">
    <property type="entry name" value="Ribonuclease H-like"/>
    <property type="match status" value="1"/>
</dbReference>
<reference evidence="4 5" key="1">
    <citation type="journal article" date="2014" name="Proc. Natl. Acad. Sci. U.S.A.">
        <title>Trajectory and genomic determinants of fungal-pathogen speciation and host adaptation.</title>
        <authorList>
            <person name="Hu X."/>
            <person name="Xiao G."/>
            <person name="Zheng P."/>
            <person name="Shang Y."/>
            <person name="Su Y."/>
            <person name="Zhang X."/>
            <person name="Liu X."/>
            <person name="Zhan S."/>
            <person name="St Leger R.J."/>
            <person name="Wang C."/>
        </authorList>
    </citation>
    <scope>NUCLEOTIDE SEQUENCE [LARGE SCALE GENOMIC DNA]</scope>
    <source>
        <strain evidence="4 5">ARSEF 549</strain>
    </source>
</reference>
<evidence type="ECO:0000313" key="5">
    <source>
        <dbReference type="Proteomes" id="UP000031186"/>
    </source>
</evidence>
<proteinExistence type="predicted"/>
<evidence type="ECO:0000256" key="2">
    <source>
        <dbReference type="SAM" id="MobiDB-lite"/>
    </source>
</evidence>
<feature type="domain" description="Integrase catalytic" evidence="3">
    <location>
        <begin position="2"/>
        <end position="172"/>
    </location>
</feature>
<evidence type="ECO:0000313" key="4">
    <source>
        <dbReference type="EMBL" id="KID59339.1"/>
    </source>
</evidence>
<gene>
    <name evidence="4" type="ORF">MAN_10751</name>
</gene>
<feature type="region of interest" description="Disordered" evidence="2">
    <location>
        <begin position="271"/>
        <end position="331"/>
    </location>
</feature>
<keyword evidence="1" id="KW-0694">RNA-binding</keyword>
<feature type="compositionally biased region" description="Basic and acidic residues" evidence="2">
    <location>
        <begin position="298"/>
        <end position="307"/>
    </location>
</feature>
<dbReference type="PROSITE" id="PS50994">
    <property type="entry name" value="INTEGRASE"/>
    <property type="match status" value="1"/>
</dbReference>
<dbReference type="OrthoDB" id="4948765at2759"/>
<dbReference type="HOGENOM" id="CLU_072642_0_0_1"/>
<dbReference type="GO" id="GO:0003723">
    <property type="term" value="F:RNA binding"/>
    <property type="evidence" value="ECO:0007669"/>
    <property type="project" value="UniProtKB-KW"/>
</dbReference>
<sequence>MNGKAPSRFKFTLKDDHEFNYEIVVDIVQIDNKPVLHIVDSATSFQAARFLDTRRQKAKDVWDTLRACWIDSYLGPKDWIVHDAGRNFASAEFRQYGRMMSIEADEVPVEAHNSIGKVERYHGPLRRAYNIIKDELGDTVTDDQKLQMAVKAVNDSAGPNGLVPTLLVFGAYPRLTEDSPPAFSVVQRAEAIRKTTNEARKLLAKRQVSDALGTRNGPDTLPTHRLPLQSDVRIWREKGGWQGPHRLLATDGETCTVEMPHVTNVVKPFYHDEDNDETDEQPKDNMADAVKPQSDPVSSDKLDDDPLKSLVIRSLSHQPKNEPVDGQEDPV</sequence>
<dbReference type="InterPro" id="IPR001584">
    <property type="entry name" value="Integrase_cat-core"/>
</dbReference>
<feature type="non-terminal residue" evidence="4">
    <location>
        <position position="1"/>
    </location>
</feature>
<dbReference type="Gene3D" id="3.30.420.10">
    <property type="entry name" value="Ribonuclease H-like superfamily/Ribonuclease H"/>
    <property type="match status" value="1"/>
</dbReference>
<name>A0A0B4FSX8_METAF</name>
<organism evidence="4 5">
    <name type="scientific">Metarhizium anisopliae (strain ARSEF 549)</name>
    <dbReference type="NCBI Taxonomy" id="3151832"/>
    <lineage>
        <taxon>Eukaryota</taxon>
        <taxon>Fungi</taxon>
        <taxon>Dikarya</taxon>
        <taxon>Ascomycota</taxon>
        <taxon>Pezizomycotina</taxon>
        <taxon>Sordariomycetes</taxon>
        <taxon>Hypocreomycetidae</taxon>
        <taxon>Hypocreales</taxon>
        <taxon>Clavicipitaceae</taxon>
        <taxon>Metarhizium</taxon>
    </lineage>
</organism>
<protein>
    <submittedName>
        <fullName evidence="4">Ribonuclease H-like protein</fullName>
    </submittedName>
</protein>
<dbReference type="GO" id="GO:0005634">
    <property type="term" value="C:nucleus"/>
    <property type="evidence" value="ECO:0007669"/>
    <property type="project" value="UniProtKB-ARBA"/>
</dbReference>
<keyword evidence="5" id="KW-1185">Reference proteome</keyword>
<accession>A0A0B4FSX8</accession>
<dbReference type="InterPro" id="IPR036397">
    <property type="entry name" value="RNaseH_sf"/>
</dbReference>